<dbReference type="Gene3D" id="3.40.50.300">
    <property type="entry name" value="P-loop containing nucleotide triphosphate hydrolases"/>
    <property type="match status" value="1"/>
</dbReference>
<dbReference type="GO" id="GO:0005524">
    <property type="term" value="F:ATP binding"/>
    <property type="evidence" value="ECO:0007669"/>
    <property type="project" value="UniProtKB-KW"/>
</dbReference>
<evidence type="ECO:0000256" key="4">
    <source>
        <dbReference type="ARBA" id="ARBA00022840"/>
    </source>
</evidence>
<dbReference type="PROSITE" id="PS50893">
    <property type="entry name" value="ABC_TRANSPORTER_2"/>
    <property type="match status" value="1"/>
</dbReference>
<dbReference type="InterPro" id="IPR017871">
    <property type="entry name" value="ABC_transporter-like_CS"/>
</dbReference>
<keyword evidence="4 6" id="KW-0067">ATP-binding</keyword>
<dbReference type="InterPro" id="IPR003439">
    <property type="entry name" value="ABC_transporter-like_ATP-bd"/>
</dbReference>
<reference evidence="6 7" key="1">
    <citation type="submission" date="2023-07" db="EMBL/GenBank/DDBJ databases">
        <title>Genomic Encyclopedia of Type Strains, Phase IV (KMG-IV): sequencing the most valuable type-strain genomes for metagenomic binning, comparative biology and taxonomic classification.</title>
        <authorList>
            <person name="Goeker M."/>
        </authorList>
    </citation>
    <scope>NUCLEOTIDE SEQUENCE [LARGE SCALE GENOMIC DNA]</scope>
    <source>
        <strain evidence="6 7">DSM 16784</strain>
    </source>
</reference>
<accession>A0ABU0E3W2</accession>
<evidence type="ECO:0000313" key="7">
    <source>
        <dbReference type="Proteomes" id="UP001230220"/>
    </source>
</evidence>
<keyword evidence="7" id="KW-1185">Reference proteome</keyword>
<dbReference type="Pfam" id="PF00005">
    <property type="entry name" value="ABC_tran"/>
    <property type="match status" value="1"/>
</dbReference>
<dbReference type="RefSeq" id="WP_307408451.1">
    <property type="nucleotide sequence ID" value="NZ_JAUSUR010000004.1"/>
</dbReference>
<evidence type="ECO:0000256" key="3">
    <source>
        <dbReference type="ARBA" id="ARBA00022741"/>
    </source>
</evidence>
<proteinExistence type="inferred from homology"/>
<dbReference type="EMBL" id="JAUSUR010000004">
    <property type="protein sequence ID" value="MDQ0361589.1"/>
    <property type="molecule type" value="Genomic_DNA"/>
</dbReference>
<evidence type="ECO:0000256" key="1">
    <source>
        <dbReference type="ARBA" id="ARBA00005417"/>
    </source>
</evidence>
<dbReference type="InterPro" id="IPR017911">
    <property type="entry name" value="MacB-like_ATP-bd"/>
</dbReference>
<feature type="domain" description="ABC transporter" evidence="5">
    <location>
        <begin position="2"/>
        <end position="210"/>
    </location>
</feature>
<dbReference type="SMART" id="SM00382">
    <property type="entry name" value="AAA"/>
    <property type="match status" value="1"/>
</dbReference>
<comment type="caution">
    <text evidence="6">The sequence shown here is derived from an EMBL/GenBank/DDBJ whole genome shotgun (WGS) entry which is preliminary data.</text>
</comment>
<dbReference type="PROSITE" id="PS00211">
    <property type="entry name" value="ABC_TRANSPORTER_1"/>
    <property type="match status" value="1"/>
</dbReference>
<dbReference type="InterPro" id="IPR027417">
    <property type="entry name" value="P-loop_NTPase"/>
</dbReference>
<dbReference type="InterPro" id="IPR003593">
    <property type="entry name" value="AAA+_ATPase"/>
</dbReference>
<keyword evidence="3" id="KW-0547">Nucleotide-binding</keyword>
<evidence type="ECO:0000313" key="6">
    <source>
        <dbReference type="EMBL" id="MDQ0361589.1"/>
    </source>
</evidence>
<dbReference type="PANTHER" id="PTHR42798:SF2">
    <property type="entry name" value="ABC TRANSPORTER ATP-BINDING PROTEIN MG467-RELATED"/>
    <property type="match status" value="1"/>
</dbReference>
<name>A0ABU0E3W2_9FIRM</name>
<dbReference type="PANTHER" id="PTHR42798">
    <property type="entry name" value="LIPOPROTEIN-RELEASING SYSTEM ATP-BINDING PROTEIN LOLD"/>
    <property type="match status" value="1"/>
</dbReference>
<gene>
    <name evidence="6" type="ORF">J2S15_002339</name>
</gene>
<dbReference type="NCBIfam" id="TIGR03608">
    <property type="entry name" value="L_ocin_972_ABC"/>
    <property type="match status" value="1"/>
</dbReference>
<dbReference type="SUPFAM" id="SSF52540">
    <property type="entry name" value="P-loop containing nucleoside triphosphate hydrolases"/>
    <property type="match status" value="1"/>
</dbReference>
<evidence type="ECO:0000259" key="5">
    <source>
        <dbReference type="PROSITE" id="PS50893"/>
    </source>
</evidence>
<dbReference type="InterPro" id="IPR019895">
    <property type="entry name" value="L_ocin_972_ABC"/>
</dbReference>
<sequence>MIEIKNINKKYDNIVVLNKFNLNIDNGEMVAIVGKSGSGKSTLLNIIGLLDTKYEGSVIIDDENISEMSYSSRRVYIRNNISYLFQNYALIEDENIKDNLLLSLYYTNESREEKINKIKEILKTVGIDKDLNTKIHTLSGGEQQRVAFARTILKPSKLILADEPTGNLDDYNKKQIFDLLLLLKKMKKTIIIVTHDTQIASLCNHVINLD</sequence>
<dbReference type="CDD" id="cd03255">
    <property type="entry name" value="ABC_MJ0796_LolCDE_FtsE"/>
    <property type="match status" value="1"/>
</dbReference>
<organism evidence="6 7">
    <name type="scientific">Breznakia pachnodae</name>
    <dbReference type="NCBI Taxonomy" id="265178"/>
    <lineage>
        <taxon>Bacteria</taxon>
        <taxon>Bacillati</taxon>
        <taxon>Bacillota</taxon>
        <taxon>Erysipelotrichia</taxon>
        <taxon>Erysipelotrichales</taxon>
        <taxon>Erysipelotrichaceae</taxon>
        <taxon>Breznakia</taxon>
    </lineage>
</organism>
<comment type="similarity">
    <text evidence="1">Belongs to the ABC transporter superfamily.</text>
</comment>
<protein>
    <submittedName>
        <fullName evidence="6">ABC transport system ATP-binding protein</fullName>
    </submittedName>
</protein>
<keyword evidence="2" id="KW-0813">Transport</keyword>
<evidence type="ECO:0000256" key="2">
    <source>
        <dbReference type="ARBA" id="ARBA00022448"/>
    </source>
</evidence>
<dbReference type="Proteomes" id="UP001230220">
    <property type="component" value="Unassembled WGS sequence"/>
</dbReference>